<dbReference type="SUPFAM" id="SSF103473">
    <property type="entry name" value="MFS general substrate transporter"/>
    <property type="match status" value="1"/>
</dbReference>
<feature type="transmembrane region" description="Helical" evidence="6">
    <location>
        <begin position="390"/>
        <end position="412"/>
    </location>
</feature>
<keyword evidence="9" id="KW-1185">Reference proteome</keyword>
<evidence type="ECO:0000256" key="5">
    <source>
        <dbReference type="SAM" id="MobiDB-lite"/>
    </source>
</evidence>
<comment type="caution">
    <text evidence="8">The sequence shown here is derived from an EMBL/GenBank/DDBJ whole genome shotgun (WGS) entry which is preliminary data.</text>
</comment>
<evidence type="ECO:0000313" key="8">
    <source>
        <dbReference type="EMBL" id="KAK8068888.1"/>
    </source>
</evidence>
<evidence type="ECO:0000256" key="1">
    <source>
        <dbReference type="ARBA" id="ARBA00004141"/>
    </source>
</evidence>
<protein>
    <submittedName>
        <fullName evidence="8">Bicyclomycin resistance protein</fullName>
    </submittedName>
</protein>
<feature type="transmembrane region" description="Helical" evidence="6">
    <location>
        <begin position="140"/>
        <end position="161"/>
    </location>
</feature>
<dbReference type="CDD" id="cd17323">
    <property type="entry name" value="MFS_Tpo1_MDR_like"/>
    <property type="match status" value="1"/>
</dbReference>
<proteinExistence type="predicted"/>
<feature type="transmembrane region" description="Helical" evidence="6">
    <location>
        <begin position="173"/>
        <end position="196"/>
    </location>
</feature>
<dbReference type="Pfam" id="PF07690">
    <property type="entry name" value="MFS_1"/>
    <property type="match status" value="1"/>
</dbReference>
<evidence type="ECO:0000259" key="7">
    <source>
        <dbReference type="PROSITE" id="PS50850"/>
    </source>
</evidence>
<feature type="transmembrane region" description="Helical" evidence="6">
    <location>
        <begin position="114"/>
        <end position="133"/>
    </location>
</feature>
<feature type="transmembrane region" description="Helical" evidence="6">
    <location>
        <begin position="47"/>
        <end position="71"/>
    </location>
</feature>
<feature type="transmembrane region" description="Helical" evidence="6">
    <location>
        <begin position="360"/>
        <end position="384"/>
    </location>
</feature>
<evidence type="ECO:0000256" key="4">
    <source>
        <dbReference type="ARBA" id="ARBA00023136"/>
    </source>
</evidence>
<feature type="domain" description="Major facilitator superfamily (MFS) profile" evidence="7">
    <location>
        <begin position="49"/>
        <end position="497"/>
    </location>
</feature>
<dbReference type="Proteomes" id="UP001480595">
    <property type="component" value="Unassembled WGS sequence"/>
</dbReference>
<keyword evidence="2 6" id="KW-0812">Transmembrane</keyword>
<dbReference type="InterPro" id="IPR011701">
    <property type="entry name" value="MFS"/>
</dbReference>
<feature type="compositionally biased region" description="Polar residues" evidence="5">
    <location>
        <begin position="13"/>
        <end position="22"/>
    </location>
</feature>
<name>A0ABR1VCH5_9PEZI</name>
<dbReference type="GeneID" id="92089976"/>
<evidence type="ECO:0000256" key="6">
    <source>
        <dbReference type="SAM" id="Phobius"/>
    </source>
</evidence>
<keyword evidence="4 6" id="KW-0472">Membrane</keyword>
<feature type="region of interest" description="Disordered" evidence="5">
    <location>
        <begin position="1"/>
        <end position="22"/>
    </location>
</feature>
<keyword evidence="3 6" id="KW-1133">Transmembrane helix</keyword>
<reference evidence="8 9" key="1">
    <citation type="submission" date="2023-01" db="EMBL/GenBank/DDBJ databases">
        <title>Analysis of 21 Apiospora genomes using comparative genomics revels a genus with tremendous synthesis potential of carbohydrate active enzymes and secondary metabolites.</title>
        <authorList>
            <person name="Sorensen T."/>
        </authorList>
    </citation>
    <scope>NUCLEOTIDE SEQUENCE [LARGE SCALE GENOMIC DNA]</scope>
    <source>
        <strain evidence="8 9">CBS 135458</strain>
    </source>
</reference>
<feature type="transmembrane region" description="Helical" evidence="6">
    <location>
        <begin position="83"/>
        <end position="102"/>
    </location>
</feature>
<feature type="compositionally biased region" description="Basic and acidic residues" evidence="5">
    <location>
        <begin position="1"/>
        <end position="12"/>
    </location>
</feature>
<dbReference type="InterPro" id="IPR020846">
    <property type="entry name" value="MFS_dom"/>
</dbReference>
<sequence>MVQDEKLHDGQGRSDTPPLSESSEYIVTFDGPEDPTHPYRWSRFTKLFISITVCIGTLIVSYTSAVFAPALESAIRDLRVGAEVGRLGTTLYVLGFAFGPVFWAPASELWGRKWPLTAAMLAGGTFIIGTAVAQNIQTLLICRFFGGVCGASQLTVVPGVLSDLYDNRGRGVAITLYALCVFCGPFGAPCIGGFIAESRLGWRWTLYIPAILSFANGALTLLCVRETFAPCLLVAKAQALRRQHKGNTSGGIHAAHERVEFDLRRLAEKYFTRPLRMLATEPILLLVSLYMSFVYGLTYCLLAGFPYVFEDIHGMRPGVGGLPFLALAVGQVFGVGFVLSQQKAYARRLAANDNVPVPEWRLTPTLVGAPVFAAGIFWFGWTGFSPEIHWAVPTVAGLFIGFGILCVFLPCFNYIVDAYLPLAASAVAANIILRSSIAAGFPLFSTQMFKGMGVQWACTLLGGLAALMIPIPIAFRIYGPRLRQKSPMLMEFNSSKA</sequence>
<gene>
    <name evidence="8" type="ORF">PG994_005504</name>
</gene>
<feature type="transmembrane region" description="Helical" evidence="6">
    <location>
        <begin position="453"/>
        <end position="478"/>
    </location>
</feature>
<dbReference type="RefSeq" id="XP_066716182.1">
    <property type="nucleotide sequence ID" value="XM_066856913.1"/>
</dbReference>
<comment type="subcellular location">
    <subcellularLocation>
        <location evidence="1">Membrane</location>
        <topology evidence="1">Multi-pass membrane protein</topology>
    </subcellularLocation>
</comment>
<accession>A0ABR1VCH5</accession>
<organism evidence="8 9">
    <name type="scientific">Apiospora phragmitis</name>
    <dbReference type="NCBI Taxonomy" id="2905665"/>
    <lineage>
        <taxon>Eukaryota</taxon>
        <taxon>Fungi</taxon>
        <taxon>Dikarya</taxon>
        <taxon>Ascomycota</taxon>
        <taxon>Pezizomycotina</taxon>
        <taxon>Sordariomycetes</taxon>
        <taxon>Xylariomycetidae</taxon>
        <taxon>Amphisphaeriales</taxon>
        <taxon>Apiosporaceae</taxon>
        <taxon>Apiospora</taxon>
    </lineage>
</organism>
<evidence type="ECO:0000313" key="9">
    <source>
        <dbReference type="Proteomes" id="UP001480595"/>
    </source>
</evidence>
<dbReference type="InterPro" id="IPR036259">
    <property type="entry name" value="MFS_trans_sf"/>
</dbReference>
<evidence type="ECO:0000256" key="2">
    <source>
        <dbReference type="ARBA" id="ARBA00022692"/>
    </source>
</evidence>
<dbReference type="PANTHER" id="PTHR23502">
    <property type="entry name" value="MAJOR FACILITATOR SUPERFAMILY"/>
    <property type="match status" value="1"/>
</dbReference>
<dbReference type="EMBL" id="JAQQWL010000006">
    <property type="protein sequence ID" value="KAK8068888.1"/>
    <property type="molecule type" value="Genomic_DNA"/>
</dbReference>
<dbReference type="Gene3D" id="1.20.1250.20">
    <property type="entry name" value="MFS general substrate transporter like domains"/>
    <property type="match status" value="1"/>
</dbReference>
<evidence type="ECO:0000256" key="3">
    <source>
        <dbReference type="ARBA" id="ARBA00022989"/>
    </source>
</evidence>
<feature type="transmembrane region" description="Helical" evidence="6">
    <location>
        <begin position="419"/>
        <end position="441"/>
    </location>
</feature>
<feature type="transmembrane region" description="Helical" evidence="6">
    <location>
        <begin position="321"/>
        <end position="339"/>
    </location>
</feature>
<feature type="transmembrane region" description="Helical" evidence="6">
    <location>
        <begin position="283"/>
        <end position="309"/>
    </location>
</feature>
<dbReference type="PROSITE" id="PS50850">
    <property type="entry name" value="MFS"/>
    <property type="match status" value="1"/>
</dbReference>
<dbReference type="PANTHER" id="PTHR23502:SF138">
    <property type="entry name" value="MAJOR FACILITATOR SUPERFAMILY (MFS) PROFILE DOMAIN-CONTAINING PROTEIN-RELATED"/>
    <property type="match status" value="1"/>
</dbReference>